<feature type="non-terminal residue" evidence="1">
    <location>
        <position position="1"/>
    </location>
</feature>
<gene>
    <name evidence="1" type="ORF">IPOD504_LOCUS14304</name>
</gene>
<evidence type="ECO:0000313" key="2">
    <source>
        <dbReference type="Proteomes" id="UP000837857"/>
    </source>
</evidence>
<dbReference type="EMBL" id="OW152817">
    <property type="protein sequence ID" value="CAH2068420.1"/>
    <property type="molecule type" value="Genomic_DNA"/>
</dbReference>
<organism evidence="1 2">
    <name type="scientific">Iphiclides podalirius</name>
    <name type="common">scarce swallowtail</name>
    <dbReference type="NCBI Taxonomy" id="110791"/>
    <lineage>
        <taxon>Eukaryota</taxon>
        <taxon>Metazoa</taxon>
        <taxon>Ecdysozoa</taxon>
        <taxon>Arthropoda</taxon>
        <taxon>Hexapoda</taxon>
        <taxon>Insecta</taxon>
        <taxon>Pterygota</taxon>
        <taxon>Neoptera</taxon>
        <taxon>Endopterygota</taxon>
        <taxon>Lepidoptera</taxon>
        <taxon>Glossata</taxon>
        <taxon>Ditrysia</taxon>
        <taxon>Papilionoidea</taxon>
        <taxon>Papilionidae</taxon>
        <taxon>Papilioninae</taxon>
        <taxon>Iphiclides</taxon>
    </lineage>
</organism>
<proteinExistence type="predicted"/>
<sequence length="166" mass="18079">MCRDYASPPNVARFPKFIDPERDGRSDLHFVSEFPAAIKYRRTLRTFVPPKTPDASSFRGRTRHDAVSNDVRVFPVCARMGLSGVAFARDRAARIAAAPAVFFYGGIVNPRTQLSTDRGGGVCVSAESDARVRRNGGGIFRKCSATDALTAYSARSVELCSQSVCP</sequence>
<keyword evidence="2" id="KW-1185">Reference proteome</keyword>
<reference evidence="1" key="1">
    <citation type="submission" date="2022-03" db="EMBL/GenBank/DDBJ databases">
        <authorList>
            <person name="Martin H S."/>
        </authorList>
    </citation>
    <scope>NUCLEOTIDE SEQUENCE</scope>
</reference>
<protein>
    <submittedName>
        <fullName evidence="1">Uncharacterized protein</fullName>
    </submittedName>
</protein>
<evidence type="ECO:0000313" key="1">
    <source>
        <dbReference type="EMBL" id="CAH2068420.1"/>
    </source>
</evidence>
<name>A0ABN8IVX5_9NEOP</name>
<dbReference type="Proteomes" id="UP000837857">
    <property type="component" value="Chromosome 5"/>
</dbReference>
<accession>A0ABN8IVX5</accession>